<evidence type="ECO:0000259" key="5">
    <source>
        <dbReference type="PROSITE" id="PS50850"/>
    </source>
</evidence>
<feature type="transmembrane region" description="Helical" evidence="4">
    <location>
        <begin position="354"/>
        <end position="373"/>
    </location>
</feature>
<evidence type="ECO:0000256" key="4">
    <source>
        <dbReference type="SAM" id="Phobius"/>
    </source>
</evidence>
<name>A0A9W4RPK8_9PEZI</name>
<evidence type="ECO:0000256" key="2">
    <source>
        <dbReference type="ARBA" id="ARBA00006727"/>
    </source>
</evidence>
<dbReference type="InterPro" id="IPR036259">
    <property type="entry name" value="MFS_trans_sf"/>
</dbReference>
<protein>
    <recommendedName>
        <fullName evidence="5">Major facilitator superfamily (MFS) profile domain-containing protein</fullName>
    </recommendedName>
</protein>
<feature type="transmembrane region" description="Helical" evidence="4">
    <location>
        <begin position="213"/>
        <end position="234"/>
    </location>
</feature>
<keyword evidence="4" id="KW-0812">Transmembrane</keyword>
<keyword evidence="4" id="KW-1133">Transmembrane helix</keyword>
<dbReference type="Gene3D" id="1.20.1250.20">
    <property type="entry name" value="MFS general substrate transporter like domains"/>
    <property type="match status" value="1"/>
</dbReference>
<evidence type="ECO:0000313" key="6">
    <source>
        <dbReference type="EMBL" id="CAI0644991.1"/>
    </source>
</evidence>
<dbReference type="EMBL" id="CAMGZC010000205">
    <property type="protein sequence ID" value="CAI0644991.1"/>
    <property type="molecule type" value="Genomic_DNA"/>
</dbReference>
<feature type="domain" description="Major facilitator superfamily (MFS) profile" evidence="5">
    <location>
        <begin position="86"/>
        <end position="468"/>
    </location>
</feature>
<feature type="transmembrane region" description="Helical" evidence="4">
    <location>
        <begin position="446"/>
        <end position="467"/>
    </location>
</feature>
<accession>A0A9W4RPK8</accession>
<evidence type="ECO:0000313" key="7">
    <source>
        <dbReference type="Proteomes" id="UP001152533"/>
    </source>
</evidence>
<feature type="transmembrane region" description="Helical" evidence="4">
    <location>
        <begin position="126"/>
        <end position="146"/>
    </location>
</feature>
<reference evidence="6" key="1">
    <citation type="submission" date="2022-08" db="EMBL/GenBank/DDBJ databases">
        <authorList>
            <person name="Giroux E."/>
            <person name="Giroux E."/>
        </authorList>
    </citation>
    <scope>NUCLEOTIDE SEQUENCE</scope>
    <source>
        <strain evidence="6">H1091258</strain>
    </source>
</reference>
<sequence length="476" mass="51165">LEEGTRGGDPTETQSIDTSTSMRRYPDRSMTFTSDKEKPTGPDDTDQDSPNFLSEIDEENAIDELSAPQITPAKPKIADPPNGGLKAWLQVLGSFFIYFNTWGLVASFGTFQAYYEDDLLRDNSPFAISTIGSLQSFLMVFLGFIAGPVFDLGYARQLLWVGSLLIVVGSICQSLSSNLWHLLLSQGLCVGVGMGSLAVLGVAVLSPWFSTKLPVATGIAAAGSGVGGLVLPIMFRSLEPAIGFRWTVRTMALIALTTLAISIVSMHTPKASAQRRAWIDTSAFRDVPYLLFVCACCLVFFGMYTPFVYVQKYALATETASPRVATYLLSILNGASILGRTIPNLFASRIGTMNMLVVAVLILSISAFCLMAVSNATGLIVVVVFYGFSSGSFFSLQPATFTQITSDRNFIGTRLGMAYSVMSVALLLGSPVGGALVRTFGYSSAWIWAGVCLALGSVMIACSRGMAKGWRLNHRL</sequence>
<dbReference type="InterPro" id="IPR050327">
    <property type="entry name" value="Proton-linked_MCT"/>
</dbReference>
<feature type="transmembrane region" description="Helical" evidence="4">
    <location>
        <begin position="379"/>
        <end position="396"/>
    </location>
</feature>
<comment type="similarity">
    <text evidence="2">Belongs to the major facilitator superfamily. Monocarboxylate porter (TC 2.A.1.13) family.</text>
</comment>
<feature type="transmembrane region" description="Helical" evidence="4">
    <location>
        <begin position="246"/>
        <end position="266"/>
    </location>
</feature>
<dbReference type="GO" id="GO:0022857">
    <property type="term" value="F:transmembrane transporter activity"/>
    <property type="evidence" value="ECO:0007669"/>
    <property type="project" value="InterPro"/>
</dbReference>
<feature type="transmembrane region" description="Helical" evidence="4">
    <location>
        <begin position="182"/>
        <end position="206"/>
    </location>
</feature>
<dbReference type="SUPFAM" id="SSF103473">
    <property type="entry name" value="MFS general substrate transporter"/>
    <property type="match status" value="1"/>
</dbReference>
<dbReference type="PANTHER" id="PTHR11360:SF234">
    <property type="entry name" value="MFS-TYPE TRANSPORTER DBAD-RELATED"/>
    <property type="match status" value="1"/>
</dbReference>
<dbReference type="PANTHER" id="PTHR11360">
    <property type="entry name" value="MONOCARBOXYLATE TRANSPORTER"/>
    <property type="match status" value="1"/>
</dbReference>
<organism evidence="6 7">
    <name type="scientific">Colletotrichum noveboracense</name>
    <dbReference type="NCBI Taxonomy" id="2664923"/>
    <lineage>
        <taxon>Eukaryota</taxon>
        <taxon>Fungi</taxon>
        <taxon>Dikarya</taxon>
        <taxon>Ascomycota</taxon>
        <taxon>Pezizomycotina</taxon>
        <taxon>Sordariomycetes</taxon>
        <taxon>Hypocreomycetidae</taxon>
        <taxon>Glomerellales</taxon>
        <taxon>Glomerellaceae</taxon>
        <taxon>Colletotrichum</taxon>
        <taxon>Colletotrichum gloeosporioides species complex</taxon>
    </lineage>
</organism>
<dbReference type="GO" id="GO:0016020">
    <property type="term" value="C:membrane"/>
    <property type="evidence" value="ECO:0007669"/>
    <property type="project" value="UniProtKB-SubCell"/>
</dbReference>
<dbReference type="PROSITE" id="PS50850">
    <property type="entry name" value="MFS"/>
    <property type="match status" value="1"/>
</dbReference>
<dbReference type="InterPro" id="IPR011701">
    <property type="entry name" value="MFS"/>
</dbReference>
<dbReference type="Proteomes" id="UP001152533">
    <property type="component" value="Unassembled WGS sequence"/>
</dbReference>
<comment type="caution">
    <text evidence="6">The sequence shown here is derived from an EMBL/GenBank/DDBJ whole genome shotgun (WGS) entry which is preliminary data.</text>
</comment>
<dbReference type="AlphaFoldDB" id="A0A9W4RPK8"/>
<feature type="transmembrane region" description="Helical" evidence="4">
    <location>
        <begin position="287"/>
        <end position="304"/>
    </location>
</feature>
<feature type="non-terminal residue" evidence="6">
    <location>
        <position position="476"/>
    </location>
</feature>
<keyword evidence="7" id="KW-1185">Reference proteome</keyword>
<dbReference type="InterPro" id="IPR020846">
    <property type="entry name" value="MFS_dom"/>
</dbReference>
<feature type="compositionally biased region" description="Polar residues" evidence="3">
    <location>
        <begin position="11"/>
        <end position="22"/>
    </location>
</feature>
<proteinExistence type="inferred from homology"/>
<gene>
    <name evidence="6" type="ORF">CGXH109_LOCUS40994</name>
</gene>
<feature type="transmembrane region" description="Helical" evidence="4">
    <location>
        <begin position="417"/>
        <end position="440"/>
    </location>
</feature>
<feature type="region of interest" description="Disordered" evidence="3">
    <location>
        <begin position="1"/>
        <end position="52"/>
    </location>
</feature>
<feature type="transmembrane region" description="Helical" evidence="4">
    <location>
        <begin position="95"/>
        <end position="114"/>
    </location>
</feature>
<evidence type="ECO:0000256" key="3">
    <source>
        <dbReference type="SAM" id="MobiDB-lite"/>
    </source>
</evidence>
<comment type="subcellular location">
    <subcellularLocation>
        <location evidence="1">Membrane</location>
        <topology evidence="1">Multi-pass membrane protein</topology>
    </subcellularLocation>
</comment>
<feature type="transmembrane region" description="Helical" evidence="4">
    <location>
        <begin position="158"/>
        <end position="176"/>
    </location>
</feature>
<dbReference type="Pfam" id="PF07690">
    <property type="entry name" value="MFS_1"/>
    <property type="match status" value="1"/>
</dbReference>
<evidence type="ECO:0000256" key="1">
    <source>
        <dbReference type="ARBA" id="ARBA00004141"/>
    </source>
</evidence>
<keyword evidence="4" id="KW-0472">Membrane</keyword>